<name>A0A2W7N7J0_9BACI</name>
<feature type="chain" id="PRO_5038568202" description="Lipoprotein" evidence="2">
    <location>
        <begin position="24"/>
        <end position="116"/>
    </location>
</feature>
<reference evidence="3 4" key="1">
    <citation type="submission" date="2018-06" db="EMBL/GenBank/DDBJ databases">
        <title>Genomic Encyclopedia of Type Strains, Phase IV (KMG-IV): sequencing the most valuable type-strain genomes for metagenomic binning, comparative biology and taxonomic classification.</title>
        <authorList>
            <person name="Goeker M."/>
        </authorList>
    </citation>
    <scope>NUCLEOTIDE SEQUENCE [LARGE SCALE GENOMIC DNA]</scope>
    <source>
        <strain evidence="3 4">DSM 5</strain>
    </source>
</reference>
<evidence type="ECO:0000313" key="4">
    <source>
        <dbReference type="Proteomes" id="UP000248646"/>
    </source>
</evidence>
<gene>
    <name evidence="3" type="ORF">C7437_102367</name>
</gene>
<protein>
    <recommendedName>
        <fullName evidence="5">Lipoprotein</fullName>
    </recommendedName>
</protein>
<evidence type="ECO:0000256" key="1">
    <source>
        <dbReference type="SAM" id="MobiDB-lite"/>
    </source>
</evidence>
<dbReference type="AlphaFoldDB" id="A0A2W7N7J0"/>
<organism evidence="3 4">
    <name type="scientific">Psychrobacillus insolitus</name>
    <dbReference type="NCBI Taxonomy" id="1461"/>
    <lineage>
        <taxon>Bacteria</taxon>
        <taxon>Bacillati</taxon>
        <taxon>Bacillota</taxon>
        <taxon>Bacilli</taxon>
        <taxon>Bacillales</taxon>
        <taxon>Bacillaceae</taxon>
        <taxon>Psychrobacillus</taxon>
    </lineage>
</organism>
<evidence type="ECO:0000256" key="2">
    <source>
        <dbReference type="SAM" id="SignalP"/>
    </source>
</evidence>
<evidence type="ECO:0000313" key="3">
    <source>
        <dbReference type="EMBL" id="PZX05900.1"/>
    </source>
</evidence>
<dbReference type="EMBL" id="QKZI01000002">
    <property type="protein sequence ID" value="PZX05900.1"/>
    <property type="molecule type" value="Genomic_DNA"/>
</dbReference>
<dbReference type="Proteomes" id="UP000248646">
    <property type="component" value="Unassembled WGS sequence"/>
</dbReference>
<dbReference type="PROSITE" id="PS51257">
    <property type="entry name" value="PROKAR_LIPOPROTEIN"/>
    <property type="match status" value="1"/>
</dbReference>
<dbReference type="RefSeq" id="WP_111439340.1">
    <property type="nucleotide sequence ID" value="NZ_QKZI01000002.1"/>
</dbReference>
<keyword evidence="4" id="KW-1185">Reference proteome</keyword>
<feature type="compositionally biased region" description="Basic and acidic residues" evidence="1">
    <location>
        <begin position="79"/>
        <end position="92"/>
    </location>
</feature>
<keyword evidence="2" id="KW-0732">Signal</keyword>
<sequence>MWKKTVPITAALTTLLLAGCNMNNDVPDTNETPMEDVQEDVREGADDLIPDPEVNTESPVETNEGIYDNGTLNKNGTETNDRNTDEDKDMNKDTNTPNEDIIEDDLDMNDKNNNDK</sequence>
<accession>A0A2W7N7J0</accession>
<feature type="signal peptide" evidence="2">
    <location>
        <begin position="1"/>
        <end position="23"/>
    </location>
</feature>
<proteinExistence type="predicted"/>
<evidence type="ECO:0008006" key="5">
    <source>
        <dbReference type="Google" id="ProtNLM"/>
    </source>
</evidence>
<dbReference type="OrthoDB" id="2456492at2"/>
<feature type="region of interest" description="Disordered" evidence="1">
    <location>
        <begin position="42"/>
        <end position="116"/>
    </location>
</feature>
<comment type="caution">
    <text evidence="3">The sequence shown here is derived from an EMBL/GenBank/DDBJ whole genome shotgun (WGS) entry which is preliminary data.</text>
</comment>